<reference evidence="2 3" key="1">
    <citation type="submission" date="2024-01" db="EMBL/GenBank/DDBJ databases">
        <title>Genome assemblies of Stephania.</title>
        <authorList>
            <person name="Yang L."/>
        </authorList>
    </citation>
    <scope>NUCLEOTIDE SEQUENCE [LARGE SCALE GENOMIC DNA]</scope>
    <source>
        <strain evidence="2">JXDWG</strain>
        <tissue evidence="2">Leaf</tissue>
    </source>
</reference>
<dbReference type="EMBL" id="JBBNAG010000004">
    <property type="protein sequence ID" value="KAK9139492.1"/>
    <property type="molecule type" value="Genomic_DNA"/>
</dbReference>
<feature type="compositionally biased region" description="Basic and acidic residues" evidence="1">
    <location>
        <begin position="50"/>
        <end position="62"/>
    </location>
</feature>
<gene>
    <name evidence="2" type="ORF">Scep_009173</name>
</gene>
<feature type="region of interest" description="Disordered" evidence="1">
    <location>
        <begin position="28"/>
        <end position="64"/>
    </location>
</feature>
<sequence length="186" mass="21451">MPKSLLVCRIAKHRRHSLKHHLKTSDLARSLGPTFPSSSLQKPPTKMKRWRMEERDEKEERNGGTMRNVEMKSRVFKDDYTESTARRMIIRSADRSSDWGLFENVSSRGRRWIQVGDWSSRSEADQRCSRQASREGVAVDVQEAERQGQAGHGVYSFRCMLGFLQFGCNEAHCEDIEARSIESDNS</sequence>
<dbReference type="Proteomes" id="UP001419268">
    <property type="component" value="Unassembled WGS sequence"/>
</dbReference>
<proteinExistence type="predicted"/>
<evidence type="ECO:0000313" key="2">
    <source>
        <dbReference type="EMBL" id="KAK9139492.1"/>
    </source>
</evidence>
<dbReference type="AlphaFoldDB" id="A0AAP0PCV9"/>
<protein>
    <submittedName>
        <fullName evidence="2">Uncharacterized protein</fullName>
    </submittedName>
</protein>
<name>A0AAP0PCV9_9MAGN</name>
<keyword evidence="3" id="KW-1185">Reference proteome</keyword>
<comment type="caution">
    <text evidence="2">The sequence shown here is derived from an EMBL/GenBank/DDBJ whole genome shotgun (WGS) entry which is preliminary data.</text>
</comment>
<evidence type="ECO:0000256" key="1">
    <source>
        <dbReference type="SAM" id="MobiDB-lite"/>
    </source>
</evidence>
<evidence type="ECO:0000313" key="3">
    <source>
        <dbReference type="Proteomes" id="UP001419268"/>
    </source>
</evidence>
<accession>A0AAP0PCV9</accession>
<organism evidence="2 3">
    <name type="scientific">Stephania cephalantha</name>
    <dbReference type="NCBI Taxonomy" id="152367"/>
    <lineage>
        <taxon>Eukaryota</taxon>
        <taxon>Viridiplantae</taxon>
        <taxon>Streptophyta</taxon>
        <taxon>Embryophyta</taxon>
        <taxon>Tracheophyta</taxon>
        <taxon>Spermatophyta</taxon>
        <taxon>Magnoliopsida</taxon>
        <taxon>Ranunculales</taxon>
        <taxon>Menispermaceae</taxon>
        <taxon>Menispermoideae</taxon>
        <taxon>Cissampelideae</taxon>
        <taxon>Stephania</taxon>
    </lineage>
</organism>